<dbReference type="Pfam" id="PF03732">
    <property type="entry name" value="Retrotrans_gag"/>
    <property type="match status" value="1"/>
</dbReference>
<dbReference type="InterPro" id="IPR043502">
    <property type="entry name" value="DNA/RNA_pol_sf"/>
</dbReference>
<keyword evidence="3" id="KW-0540">Nuclease</keyword>
<evidence type="ECO:0000256" key="8">
    <source>
        <dbReference type="SAM" id="MobiDB-lite"/>
    </source>
</evidence>
<organism evidence="11 12">
    <name type="scientific">Prunus avium</name>
    <name type="common">Cherry</name>
    <name type="synonym">Cerasus avium</name>
    <dbReference type="NCBI Taxonomy" id="42229"/>
    <lineage>
        <taxon>Eukaryota</taxon>
        <taxon>Viridiplantae</taxon>
        <taxon>Streptophyta</taxon>
        <taxon>Embryophyta</taxon>
        <taxon>Tracheophyta</taxon>
        <taxon>Spermatophyta</taxon>
        <taxon>Magnoliopsida</taxon>
        <taxon>eudicotyledons</taxon>
        <taxon>Gunneridae</taxon>
        <taxon>Pentapetalae</taxon>
        <taxon>rosids</taxon>
        <taxon>fabids</taxon>
        <taxon>Rosales</taxon>
        <taxon>Rosaceae</taxon>
        <taxon>Amygdaloideae</taxon>
        <taxon>Amygdaleae</taxon>
        <taxon>Prunus</taxon>
    </lineage>
</organism>
<evidence type="ECO:0000256" key="2">
    <source>
        <dbReference type="ARBA" id="ARBA00022695"/>
    </source>
</evidence>
<dbReference type="GO" id="GO:0015074">
    <property type="term" value="P:DNA integration"/>
    <property type="evidence" value="ECO:0007669"/>
    <property type="project" value="InterPro"/>
</dbReference>
<dbReference type="KEGG" id="pavi:110767928"/>
<keyword evidence="6" id="KW-0695">RNA-directed DNA polymerase</keyword>
<keyword evidence="11" id="KW-1185">Reference proteome</keyword>
<evidence type="ECO:0000313" key="12">
    <source>
        <dbReference type="RefSeq" id="XP_021827285.1"/>
    </source>
</evidence>
<feature type="region of interest" description="Disordered" evidence="8">
    <location>
        <begin position="1073"/>
        <end position="1100"/>
    </location>
</feature>
<dbReference type="PROSITE" id="PS50158">
    <property type="entry name" value="ZF_CCHC"/>
    <property type="match status" value="1"/>
</dbReference>
<dbReference type="GO" id="GO:0016787">
    <property type="term" value="F:hydrolase activity"/>
    <property type="evidence" value="ECO:0007669"/>
    <property type="project" value="UniProtKB-KW"/>
</dbReference>
<dbReference type="InterPro" id="IPR012337">
    <property type="entry name" value="RNaseH-like_sf"/>
</dbReference>
<dbReference type="CDD" id="cd00303">
    <property type="entry name" value="retropepsin_like"/>
    <property type="match status" value="1"/>
</dbReference>
<feature type="domain" description="Integrase catalytic" evidence="10">
    <location>
        <begin position="854"/>
        <end position="952"/>
    </location>
</feature>
<keyword evidence="1" id="KW-0808">Transferase</keyword>
<gene>
    <name evidence="12" type="primary">LOC110767928</name>
</gene>
<dbReference type="SUPFAM" id="SSF53098">
    <property type="entry name" value="Ribonuclease H-like"/>
    <property type="match status" value="1"/>
</dbReference>
<keyword evidence="7" id="KW-0479">Metal-binding</keyword>
<feature type="region of interest" description="Disordered" evidence="8">
    <location>
        <begin position="334"/>
        <end position="379"/>
    </location>
</feature>
<evidence type="ECO:0000256" key="6">
    <source>
        <dbReference type="ARBA" id="ARBA00022918"/>
    </source>
</evidence>
<protein>
    <submittedName>
        <fullName evidence="12">Uncharacterized protein LOC110767928</fullName>
    </submittedName>
</protein>
<dbReference type="PANTHER" id="PTHR35046:SF23">
    <property type="entry name" value="NUCLEOTIDYLTRANSFERASE, RIBONUCLEASE H"/>
    <property type="match status" value="1"/>
</dbReference>
<keyword evidence="5" id="KW-0378">Hydrolase</keyword>
<feature type="domain" description="CCHC-type" evidence="9">
    <location>
        <begin position="610"/>
        <end position="626"/>
    </location>
</feature>
<evidence type="ECO:0000256" key="7">
    <source>
        <dbReference type="PROSITE-ProRule" id="PRU00047"/>
    </source>
</evidence>
<dbReference type="Proteomes" id="UP000515124">
    <property type="component" value="Unplaced"/>
</dbReference>
<dbReference type="GeneID" id="110767928"/>
<feature type="compositionally biased region" description="Basic and acidic residues" evidence="8">
    <location>
        <begin position="360"/>
        <end position="372"/>
    </location>
</feature>
<feature type="region of interest" description="Disordered" evidence="8">
    <location>
        <begin position="559"/>
        <end position="604"/>
    </location>
</feature>
<dbReference type="CDD" id="cd09274">
    <property type="entry name" value="RNase_HI_RT_Ty3"/>
    <property type="match status" value="1"/>
</dbReference>
<dbReference type="InterPro" id="IPR001584">
    <property type="entry name" value="Integrase_cat-core"/>
</dbReference>
<dbReference type="Pfam" id="PF00078">
    <property type="entry name" value="RVT_1"/>
    <property type="match status" value="1"/>
</dbReference>
<dbReference type="InterPro" id="IPR005162">
    <property type="entry name" value="Retrotrans_gag_dom"/>
</dbReference>
<dbReference type="InterPro" id="IPR041373">
    <property type="entry name" value="RT_RNaseH"/>
</dbReference>
<dbReference type="Gene3D" id="4.10.60.10">
    <property type="entry name" value="Zinc finger, CCHC-type"/>
    <property type="match status" value="1"/>
</dbReference>
<keyword evidence="4" id="KW-0255">Endonuclease</keyword>
<dbReference type="Gene3D" id="3.30.70.270">
    <property type="match status" value="1"/>
</dbReference>
<dbReference type="SMART" id="SM00343">
    <property type="entry name" value="ZnF_C2HC"/>
    <property type="match status" value="1"/>
</dbReference>
<keyword evidence="7" id="KW-0863">Zinc-finger</keyword>
<dbReference type="InterPro" id="IPR036397">
    <property type="entry name" value="RNaseH_sf"/>
</dbReference>
<evidence type="ECO:0000259" key="10">
    <source>
        <dbReference type="PROSITE" id="PS50994"/>
    </source>
</evidence>
<feature type="compositionally biased region" description="Basic and acidic residues" evidence="8">
    <location>
        <begin position="334"/>
        <end position="345"/>
    </location>
</feature>
<proteinExistence type="predicted"/>
<sequence length="1100" mass="128200">MVEKLNLKMMEHPQPYKLSWLQKGNEVRVNKKCLVQFSIGQNYKDEIWCDVVPMDACHLLLGRPWQYDRKVVHDGFRNTYTFEKDGVKIVLGPMKSGSSPKPMKVDGNNLLTKSEFLIAFEEIKEAYALVVMEENEMKVGIPPTLRPLLQEFQDVILKEIPAGLPPMRDIQHCIDFILGAVIPNKAAYRMNPKEFEELQRQKDDTWRMCVDSRAVNKITIKYRFPIPRLDDLLDQLHGATVFSKIDLRSGYHQIRMRPRVEWKTTFKTRDGLYEWMVMPFGLSNAPSTFMRLMNHVFKSFIGRFVVVYFDDILVYMDDLRRQVQQLQQRLERYEPLEHDDPHYESENEASDGEEEYNPFGREHDRDSSIENNHRHHGRNNYFQQNFGIKVDVPEFEGKMQPEEFMDWLNTVERIFDYKDVAEDRRVKLVAIKLKKHASIWWEHLNKQRVREGKRRIESWEKMRRELKKKFIPENYRQDCFLKFHNFKQSDVSVEEYTTEFDKLRMLCDIIEPEEQTIARYLGGLRSEIRNIVQLQPYWSYGDVEKLSLKVEKQIKESRGGTSRSWLKEGNSNRAPIAIGKPASAPKTDAFSKPTRKQEGSASSSRSNSVRCFKCQGLGHIASDCPNRKIVSFVEENEEEFNEEVDLNLGEGPRFIKKKMTEAPILVLPDFCKVFEVDCDASNVGIGAVLSQEGKPIAFFSERLTNSRTRYLTYDKEFYAIVRTLDHWHHYLISQEFILYSDHEALQFINGQHKLNRRHARWVEFLQAYTFHIRHKSGKQNQVADALSRRHSCLSTMQTKVLGFEVIKELYEDDAFFKEIWSECSIRPRGPYLLQNGFLFKGVRLCIPECSLRDLHGIPKTITSDRDPKFVGHFWRTLWRKLGTTLQFSSSHHPQTDGQTEAVNRSLGNLLRSLVGKNIRQWDQILAQAEFAYNRSTSQSTGSSPFMVVYGSNPISPLDLAPLPTSYQFSGDAEEQAKNIKKLHEQVREHIIKQNEKYQRQANKHRKPAAFKEGDLVWIHLRKERFPRGKHGKLKPRADGPFKVLRRVGDNAYKIELPGNYGVSATFNVADLSPYHGSEDEENSGTSSRAAEAYDTESDLL</sequence>
<evidence type="ECO:0000256" key="3">
    <source>
        <dbReference type="ARBA" id="ARBA00022722"/>
    </source>
</evidence>
<name>A0A6P5TJS6_PRUAV</name>
<keyword evidence="2" id="KW-0548">Nucleotidyltransferase</keyword>
<evidence type="ECO:0000313" key="11">
    <source>
        <dbReference type="Proteomes" id="UP000515124"/>
    </source>
</evidence>
<dbReference type="SUPFAM" id="SSF56672">
    <property type="entry name" value="DNA/RNA polymerases"/>
    <property type="match status" value="2"/>
</dbReference>
<dbReference type="GO" id="GO:0003676">
    <property type="term" value="F:nucleic acid binding"/>
    <property type="evidence" value="ECO:0007669"/>
    <property type="project" value="InterPro"/>
</dbReference>
<evidence type="ECO:0000259" key="9">
    <source>
        <dbReference type="PROSITE" id="PS50158"/>
    </source>
</evidence>
<evidence type="ECO:0000256" key="5">
    <source>
        <dbReference type="ARBA" id="ARBA00022801"/>
    </source>
</evidence>
<dbReference type="InterPro" id="IPR001878">
    <property type="entry name" value="Znf_CCHC"/>
</dbReference>
<dbReference type="RefSeq" id="XP_021827285.1">
    <property type="nucleotide sequence ID" value="XM_021971593.1"/>
</dbReference>
<keyword evidence="7" id="KW-0862">Zinc</keyword>
<dbReference type="GO" id="GO:0004519">
    <property type="term" value="F:endonuclease activity"/>
    <property type="evidence" value="ECO:0007669"/>
    <property type="project" value="UniProtKB-KW"/>
</dbReference>
<dbReference type="GO" id="GO:0003964">
    <property type="term" value="F:RNA-directed DNA polymerase activity"/>
    <property type="evidence" value="ECO:0007669"/>
    <property type="project" value="UniProtKB-KW"/>
</dbReference>
<dbReference type="AlphaFoldDB" id="A0A6P5TJS6"/>
<dbReference type="Pfam" id="PF24626">
    <property type="entry name" value="SH3_Tf2-1"/>
    <property type="match status" value="1"/>
</dbReference>
<evidence type="ECO:0000256" key="1">
    <source>
        <dbReference type="ARBA" id="ARBA00022679"/>
    </source>
</evidence>
<dbReference type="SUPFAM" id="SSF57756">
    <property type="entry name" value="Retrovirus zinc finger-like domains"/>
    <property type="match status" value="1"/>
</dbReference>
<dbReference type="PROSITE" id="PS50994">
    <property type="entry name" value="INTEGRASE"/>
    <property type="match status" value="1"/>
</dbReference>
<dbReference type="InterPro" id="IPR043128">
    <property type="entry name" value="Rev_trsase/Diguanyl_cyclase"/>
</dbReference>
<dbReference type="Gene3D" id="3.30.420.10">
    <property type="entry name" value="Ribonuclease H-like superfamily/Ribonuclease H"/>
    <property type="match status" value="1"/>
</dbReference>
<dbReference type="CDD" id="cd01647">
    <property type="entry name" value="RT_LTR"/>
    <property type="match status" value="1"/>
</dbReference>
<dbReference type="InterPro" id="IPR036875">
    <property type="entry name" value="Znf_CCHC_sf"/>
</dbReference>
<accession>A0A6P5TJS6</accession>
<reference evidence="12" key="1">
    <citation type="submission" date="2025-08" db="UniProtKB">
        <authorList>
            <consortium name="RefSeq"/>
        </authorList>
    </citation>
    <scope>IDENTIFICATION</scope>
</reference>
<evidence type="ECO:0000256" key="4">
    <source>
        <dbReference type="ARBA" id="ARBA00022759"/>
    </source>
</evidence>
<feature type="compositionally biased region" description="Acidic residues" evidence="8">
    <location>
        <begin position="346"/>
        <end position="356"/>
    </location>
</feature>
<dbReference type="InterPro" id="IPR056924">
    <property type="entry name" value="SH3_Tf2-1"/>
</dbReference>
<dbReference type="Pfam" id="PF17917">
    <property type="entry name" value="RT_RNaseH"/>
    <property type="match status" value="1"/>
</dbReference>
<dbReference type="InterPro" id="IPR000477">
    <property type="entry name" value="RT_dom"/>
</dbReference>
<feature type="compositionally biased region" description="Polar residues" evidence="8">
    <location>
        <begin position="559"/>
        <end position="573"/>
    </location>
</feature>
<dbReference type="GO" id="GO:0008270">
    <property type="term" value="F:zinc ion binding"/>
    <property type="evidence" value="ECO:0007669"/>
    <property type="project" value="UniProtKB-KW"/>
</dbReference>
<dbReference type="Gene3D" id="3.10.10.10">
    <property type="entry name" value="HIV Type 1 Reverse Transcriptase, subunit A, domain 1"/>
    <property type="match status" value="1"/>
</dbReference>
<dbReference type="Pfam" id="PF00098">
    <property type="entry name" value="zf-CCHC"/>
    <property type="match status" value="1"/>
</dbReference>
<dbReference type="PANTHER" id="PTHR35046">
    <property type="entry name" value="ZINC KNUCKLE (CCHC-TYPE) FAMILY PROTEIN"/>
    <property type="match status" value="1"/>
</dbReference>